<reference evidence="2 3" key="1">
    <citation type="submission" date="2024-11" db="EMBL/GenBank/DDBJ databases">
        <authorList>
            <person name="Heng Y.C."/>
            <person name="Lim A.C.H."/>
            <person name="Lee J.K.Y."/>
            <person name="Kittelmann S."/>
        </authorList>
    </citation>
    <scope>NUCLEOTIDE SEQUENCE [LARGE SCALE GENOMIC DNA]</scope>
    <source>
        <strain evidence="2 3">WILCCON 0185</strain>
    </source>
</reference>
<evidence type="ECO:0000256" key="1">
    <source>
        <dbReference type="SAM" id="Coils"/>
    </source>
</evidence>
<evidence type="ECO:0000313" key="2">
    <source>
        <dbReference type="EMBL" id="MFL0248078.1"/>
    </source>
</evidence>
<organism evidence="2 3">
    <name type="scientific">Candidatus Clostridium stratigraminis</name>
    <dbReference type="NCBI Taxonomy" id="3381661"/>
    <lineage>
        <taxon>Bacteria</taxon>
        <taxon>Bacillati</taxon>
        <taxon>Bacillota</taxon>
        <taxon>Clostridia</taxon>
        <taxon>Eubacteriales</taxon>
        <taxon>Clostridiaceae</taxon>
        <taxon>Clostridium</taxon>
    </lineage>
</organism>
<dbReference type="EMBL" id="JBJHZZ010000012">
    <property type="protein sequence ID" value="MFL0248078.1"/>
    <property type="molecule type" value="Genomic_DNA"/>
</dbReference>
<dbReference type="Proteomes" id="UP001623591">
    <property type="component" value="Unassembled WGS sequence"/>
</dbReference>
<proteinExistence type="predicted"/>
<evidence type="ECO:0008006" key="4">
    <source>
        <dbReference type="Google" id="ProtNLM"/>
    </source>
</evidence>
<sequence>MNGNTELLNFVFQNSQMGVDTIKQLMDIVKDENFKKYLESQFNEYKQIHLAAQKALNENGQDEKGINALDKIKTYLMINMQTMTDKTPSHISEMLIIGSNMGIIDAVKKLKKYKDAEEDIIKLMEKLLKFEEDNVQQLKQFL</sequence>
<dbReference type="RefSeq" id="WP_406770509.1">
    <property type="nucleotide sequence ID" value="NZ_JBJHZZ010000012.1"/>
</dbReference>
<accession>A0ABW8T8M3</accession>
<keyword evidence="1" id="KW-0175">Coiled coil</keyword>
<comment type="caution">
    <text evidence="2">The sequence shown here is derived from an EMBL/GenBank/DDBJ whole genome shotgun (WGS) entry which is preliminary data.</text>
</comment>
<name>A0ABW8T8M3_9CLOT</name>
<keyword evidence="3" id="KW-1185">Reference proteome</keyword>
<gene>
    <name evidence="2" type="ORF">ACJDUG_14000</name>
</gene>
<feature type="coiled-coil region" evidence="1">
    <location>
        <begin position="106"/>
        <end position="133"/>
    </location>
</feature>
<evidence type="ECO:0000313" key="3">
    <source>
        <dbReference type="Proteomes" id="UP001623591"/>
    </source>
</evidence>
<protein>
    <recommendedName>
        <fullName evidence="4">DUF2383 domain-containing protein</fullName>
    </recommendedName>
</protein>